<keyword evidence="7" id="KW-0240">DNA-directed RNA polymerase</keyword>
<comment type="caution">
    <text evidence="7">The sequence shown here is derived from an EMBL/GenBank/DDBJ whole genome shotgun (WGS) entry which is preliminary data.</text>
</comment>
<evidence type="ECO:0000256" key="2">
    <source>
        <dbReference type="ARBA" id="ARBA00023082"/>
    </source>
</evidence>
<dbReference type="InterPro" id="IPR039425">
    <property type="entry name" value="RNA_pol_sigma-70-like"/>
</dbReference>
<keyword evidence="1" id="KW-0805">Transcription regulation</keyword>
<keyword evidence="8" id="KW-1185">Reference proteome</keyword>
<dbReference type="PANTHER" id="PTHR43133">
    <property type="entry name" value="RNA POLYMERASE ECF-TYPE SIGMA FACTO"/>
    <property type="match status" value="1"/>
</dbReference>
<proteinExistence type="predicted"/>
<dbReference type="Gene3D" id="1.10.1740.10">
    <property type="match status" value="1"/>
</dbReference>
<name>A0ABT1IFS7_9PSEU</name>
<evidence type="ECO:0000256" key="5">
    <source>
        <dbReference type="SAM" id="MobiDB-lite"/>
    </source>
</evidence>
<feature type="compositionally biased region" description="Low complexity" evidence="5">
    <location>
        <begin position="414"/>
        <end position="457"/>
    </location>
</feature>
<dbReference type="Proteomes" id="UP001205185">
    <property type="component" value="Unassembled WGS sequence"/>
</dbReference>
<dbReference type="RefSeq" id="WP_301319423.1">
    <property type="nucleotide sequence ID" value="NZ_BAAAVB010000005.1"/>
</dbReference>
<evidence type="ECO:0000313" key="8">
    <source>
        <dbReference type="Proteomes" id="UP001205185"/>
    </source>
</evidence>
<evidence type="ECO:0000259" key="6">
    <source>
        <dbReference type="Pfam" id="PF04542"/>
    </source>
</evidence>
<keyword evidence="2" id="KW-0731">Sigma factor</keyword>
<organism evidence="7 8">
    <name type="scientific">Actinokineospora diospyrosa</name>
    <dbReference type="NCBI Taxonomy" id="103728"/>
    <lineage>
        <taxon>Bacteria</taxon>
        <taxon>Bacillati</taxon>
        <taxon>Actinomycetota</taxon>
        <taxon>Actinomycetes</taxon>
        <taxon>Pseudonocardiales</taxon>
        <taxon>Pseudonocardiaceae</taxon>
        <taxon>Actinokineospora</taxon>
    </lineage>
</organism>
<gene>
    <name evidence="7" type="ORF">LV75_003942</name>
</gene>
<dbReference type="InterPro" id="IPR013325">
    <property type="entry name" value="RNA_pol_sigma_r2"/>
</dbReference>
<evidence type="ECO:0000256" key="3">
    <source>
        <dbReference type="ARBA" id="ARBA00023125"/>
    </source>
</evidence>
<dbReference type="GO" id="GO:0000428">
    <property type="term" value="C:DNA-directed RNA polymerase complex"/>
    <property type="evidence" value="ECO:0007669"/>
    <property type="project" value="UniProtKB-KW"/>
</dbReference>
<dbReference type="EMBL" id="JAMTCO010000009">
    <property type="protein sequence ID" value="MCP2271428.1"/>
    <property type="molecule type" value="Genomic_DNA"/>
</dbReference>
<dbReference type="PANTHER" id="PTHR43133:SF8">
    <property type="entry name" value="RNA POLYMERASE SIGMA FACTOR HI_1459-RELATED"/>
    <property type="match status" value="1"/>
</dbReference>
<dbReference type="Pfam" id="PF04542">
    <property type="entry name" value="Sigma70_r2"/>
    <property type="match status" value="1"/>
</dbReference>
<keyword evidence="3" id="KW-0238">DNA-binding</keyword>
<evidence type="ECO:0000313" key="7">
    <source>
        <dbReference type="EMBL" id="MCP2271428.1"/>
    </source>
</evidence>
<sequence length="1092" mass="114330">MDTPHIGQGQDRSLVDRLRAGETAAGRELFERWQPWLRRFFRARTDSADVDDLVSEVITRALEGIRGGARPEVLGAWLTGIAKNLLKRRYQGEPVGELPDEVASGGTDPVWELDRVDPPELPSDLEFLMDRRRLWETVDAATRGLREDDATLLRTHIELTVQRRRWVVGTELAEALGRSVTIVNRQLNRSRGRVLSLIGVLVTARTGRQDCPALAGTMDSVLRAEQVRAGHDLVLDPTQAATLLNHVNGCPACTPRAQEAKDYSRWAWGPGLLGLPRDEEERRRAVLAVVDRTAERAAAAVAERPGVLERVRAVVATKVALHQPAAVSRLAQDNPDALHRIVVAAASGVVVLAAVVITLLTTDHEPQASPPVAGPPGTSSPVEPQAPSAVAQSVPSLPEPPRPVAEVAGPSAEPAVTTTPARTTAPSTSAPTTVSSTSAPLTTTTTSSTTSSPTVVRPEPAAVEVDATALSYTTFAVDGTWYDTRAPQRVQLPPGDHAVSTQLGHRIPFHITDDHRVTYGPAHEGTLTGRGSTTLAVHGHPVTLNTTGVDYTNATVTGTGWPTYQPIRTLRLLPGGHSAIPVAGNPLPFTLTPSGTVEYATDLEGLLTGSGTTTLTLHGLPVALDTSGLDASNVSVAGLGWPANQPRRTVRLLPGGQRLVSGEGSSVPFGITRSGQVTYAPELEGLLTGAGSPTLAVHGLRITVDSSALSATNVTLGGLGWPAYRPRREVRVLPGSYRVVSVEGNSIPFSVTGSGQVAYSADLEGLVSGAGSTTLVVHGRLITLDTSALSATNVSVGGLGWPAYQPRRAVRVLPGSHRVVSVEGNSVPFSVTASGRVAYSSDVEGLLTGAGGTTLTVHGRAITLDTSALSATNVSVGGLGWPAYRPRREVRVLPGSHRVVSVEGNSVPFSVTASGQVAYSSALEGLVSGAGSATLTVHGRAITLDTSGLDASNVTLGGLGWPAYQPRREVRVLPGNHRVVSAENNAVAFSVTALGRVAYTSDLEGLLTGAGSTTLAVHGRPITLDASATTTVDAYPQRRVFRLLPGKHRVIRASGAAIPFTVTAAGLVAYAPELEGLLTGAGSTTLVVRDWS</sequence>
<evidence type="ECO:0000256" key="4">
    <source>
        <dbReference type="ARBA" id="ARBA00023163"/>
    </source>
</evidence>
<dbReference type="InterPro" id="IPR007627">
    <property type="entry name" value="RNA_pol_sigma70_r2"/>
</dbReference>
<dbReference type="SUPFAM" id="SSF88946">
    <property type="entry name" value="Sigma2 domain of RNA polymerase sigma factors"/>
    <property type="match status" value="1"/>
</dbReference>
<evidence type="ECO:0000256" key="1">
    <source>
        <dbReference type="ARBA" id="ARBA00023015"/>
    </source>
</evidence>
<feature type="domain" description="RNA polymerase sigma-70 region 2" evidence="6">
    <location>
        <begin position="29"/>
        <end position="90"/>
    </location>
</feature>
<protein>
    <submittedName>
        <fullName evidence="7">DNA-directed RNA polymerase specialized sigma subunit, sigma24 family</fullName>
    </submittedName>
</protein>
<reference evidence="7 8" key="1">
    <citation type="submission" date="2022-06" db="EMBL/GenBank/DDBJ databases">
        <title>Genomic Encyclopedia of Archaeal and Bacterial Type Strains, Phase II (KMG-II): from individual species to whole genera.</title>
        <authorList>
            <person name="Goeker M."/>
        </authorList>
    </citation>
    <scope>NUCLEOTIDE SEQUENCE [LARGE SCALE GENOMIC DNA]</scope>
    <source>
        <strain evidence="7 8">DSM 44255</strain>
    </source>
</reference>
<feature type="region of interest" description="Disordered" evidence="5">
    <location>
        <begin position="365"/>
        <end position="457"/>
    </location>
</feature>
<accession>A0ABT1IFS7</accession>
<keyword evidence="4" id="KW-0804">Transcription</keyword>